<dbReference type="Proteomes" id="UP000887572">
    <property type="component" value="Unplaced"/>
</dbReference>
<organism evidence="1 2">
    <name type="scientific">Globodera rostochiensis</name>
    <name type="common">Golden nematode worm</name>
    <name type="synonym">Heterodera rostochiensis</name>
    <dbReference type="NCBI Taxonomy" id="31243"/>
    <lineage>
        <taxon>Eukaryota</taxon>
        <taxon>Metazoa</taxon>
        <taxon>Ecdysozoa</taxon>
        <taxon>Nematoda</taxon>
        <taxon>Chromadorea</taxon>
        <taxon>Rhabditida</taxon>
        <taxon>Tylenchina</taxon>
        <taxon>Tylenchomorpha</taxon>
        <taxon>Tylenchoidea</taxon>
        <taxon>Heteroderidae</taxon>
        <taxon>Heteroderinae</taxon>
        <taxon>Globodera</taxon>
    </lineage>
</organism>
<evidence type="ECO:0000313" key="1">
    <source>
        <dbReference type="Proteomes" id="UP000887572"/>
    </source>
</evidence>
<proteinExistence type="predicted"/>
<protein>
    <submittedName>
        <fullName evidence="2">Uncharacterized protein</fullName>
    </submittedName>
</protein>
<keyword evidence="1" id="KW-1185">Reference proteome</keyword>
<evidence type="ECO:0000313" key="2">
    <source>
        <dbReference type="WBParaSite" id="Gr19_v10_g15331.t1"/>
    </source>
</evidence>
<reference evidence="2" key="1">
    <citation type="submission" date="2022-11" db="UniProtKB">
        <authorList>
            <consortium name="WormBaseParasite"/>
        </authorList>
    </citation>
    <scope>IDENTIFICATION</scope>
</reference>
<accession>A0A914H9N4</accession>
<name>A0A914H9N4_GLORO</name>
<dbReference type="AlphaFoldDB" id="A0A914H9N4"/>
<sequence>MSIFCVNYLASFQIDAASLASDLAVLQRQHLLLCIAFPQSSLFAPFLSDHSRRLRKTPIDPIPLCLPKFPADDSAGASSAQALAKWLHTPRGDGLPKVMKCGEFCSTGMAGLQMEFVNSVVSVNFIIIVVDERFGFVPFELKNTLTDERLVSRRFDEHKWLFVRCPIERDEAKWAELENEAIEWNWNRWNSVDICFNDSGIDDGLLDENEGPSEPKK</sequence>
<dbReference type="WBParaSite" id="Gr19_v10_g15331.t1">
    <property type="protein sequence ID" value="Gr19_v10_g15331.t1"/>
    <property type="gene ID" value="Gr19_v10_g15331"/>
</dbReference>